<reference evidence="1 2" key="1">
    <citation type="submission" date="2020-08" db="EMBL/GenBank/DDBJ databases">
        <title>Hymenobacter sp. S2-20-2 genome sequencing.</title>
        <authorList>
            <person name="Jin L."/>
        </authorList>
    </citation>
    <scope>NUCLEOTIDE SEQUENCE [LARGE SCALE GENOMIC DNA]</scope>
    <source>
        <strain evidence="1 2">S2-20-2</strain>
    </source>
</reference>
<dbReference type="EMBL" id="CP060202">
    <property type="protein sequence ID" value="QNH62214.1"/>
    <property type="molecule type" value="Genomic_DNA"/>
</dbReference>
<name>A0A7G7W771_9BACT</name>
<sequence length="350" mass="39071">MIYGNTGGPRASLRILFSLLIFMSSALGVRAQTHEIDLSRNLTETKTVSSGTAIKIRLINMLPDKAGYSIDVQRRFVSLPPLTLPDAPKQTGGNPPAFLESCEKLKNATDAVLAITKEDELPVALAKLKAEIAAAPPVSDANPTGCSYELLRARVVIDATSYEAGDYTLSQGEILEVTITRQQDGKLKTWKYTYSTQARGEWQISYGFSFITQGFSKENVFFASPQDSAYTIKKESNRRKLSFAPSIFFTWVPQKSLSQNWSWSLSGGLGFDFESPTVFLGPTVSFNQNVKFNFGVVAHKQRVLLGKYEENQRITESLTEDQLHDDLYRLNPFFSLSLRFTQNPFERGDD</sequence>
<dbReference type="Proteomes" id="UP000515489">
    <property type="component" value="Chromosome"/>
</dbReference>
<dbReference type="KEGG" id="hsk:H4317_19095"/>
<accession>A0A7G7W771</accession>
<keyword evidence="2" id="KW-1185">Reference proteome</keyword>
<proteinExistence type="predicted"/>
<evidence type="ECO:0000313" key="1">
    <source>
        <dbReference type="EMBL" id="QNH62214.1"/>
    </source>
</evidence>
<dbReference type="RefSeq" id="WP_185888129.1">
    <property type="nucleotide sequence ID" value="NZ_CP060202.1"/>
</dbReference>
<organism evidence="1 2">
    <name type="scientific">Hymenobacter sediminicola</name>
    <dbReference type="NCBI Taxonomy" id="2761579"/>
    <lineage>
        <taxon>Bacteria</taxon>
        <taxon>Pseudomonadati</taxon>
        <taxon>Bacteroidota</taxon>
        <taxon>Cytophagia</taxon>
        <taxon>Cytophagales</taxon>
        <taxon>Hymenobacteraceae</taxon>
        <taxon>Hymenobacter</taxon>
    </lineage>
</organism>
<dbReference type="AlphaFoldDB" id="A0A7G7W771"/>
<gene>
    <name evidence="1" type="ORF">H4317_19095</name>
</gene>
<protein>
    <submittedName>
        <fullName evidence="1">Uncharacterized protein</fullName>
    </submittedName>
</protein>
<evidence type="ECO:0000313" key="2">
    <source>
        <dbReference type="Proteomes" id="UP000515489"/>
    </source>
</evidence>